<protein>
    <submittedName>
        <fullName evidence="1">Uncharacterized protein</fullName>
    </submittedName>
</protein>
<accession>A0A396GYA8</accession>
<gene>
    <name evidence="1" type="ORF">MtrunA17_Chr7g0231501</name>
</gene>
<sequence>MINITGKYPLSVTNMYGATKMLINADISHIKTFRESLPKNDQMMTQSQVMCTQSSAGSQFSMDDDLLSNPLIMPLSDIL</sequence>
<proteinExistence type="predicted"/>
<dbReference type="AlphaFoldDB" id="A0A396GYA8"/>
<evidence type="ECO:0000313" key="1">
    <source>
        <dbReference type="EMBL" id="RHN45463.1"/>
    </source>
</evidence>
<dbReference type="Gramene" id="rna39808">
    <property type="protein sequence ID" value="RHN45463.1"/>
    <property type="gene ID" value="gene39808"/>
</dbReference>
<name>A0A396GYA8_MEDTR</name>
<comment type="caution">
    <text evidence="1">The sequence shown here is derived from an EMBL/GenBank/DDBJ whole genome shotgun (WGS) entry which is preliminary data.</text>
</comment>
<organism evidence="1 2">
    <name type="scientific">Medicago truncatula</name>
    <name type="common">Barrel medic</name>
    <name type="synonym">Medicago tribuloides</name>
    <dbReference type="NCBI Taxonomy" id="3880"/>
    <lineage>
        <taxon>Eukaryota</taxon>
        <taxon>Viridiplantae</taxon>
        <taxon>Streptophyta</taxon>
        <taxon>Embryophyta</taxon>
        <taxon>Tracheophyta</taxon>
        <taxon>Spermatophyta</taxon>
        <taxon>Magnoliopsida</taxon>
        <taxon>eudicotyledons</taxon>
        <taxon>Gunneridae</taxon>
        <taxon>Pentapetalae</taxon>
        <taxon>rosids</taxon>
        <taxon>fabids</taxon>
        <taxon>Fabales</taxon>
        <taxon>Fabaceae</taxon>
        <taxon>Papilionoideae</taxon>
        <taxon>50 kb inversion clade</taxon>
        <taxon>NPAAA clade</taxon>
        <taxon>Hologalegina</taxon>
        <taxon>IRL clade</taxon>
        <taxon>Trifolieae</taxon>
        <taxon>Medicago</taxon>
    </lineage>
</organism>
<dbReference type="EMBL" id="PSQE01000007">
    <property type="protein sequence ID" value="RHN45463.1"/>
    <property type="molecule type" value="Genomic_DNA"/>
</dbReference>
<evidence type="ECO:0000313" key="2">
    <source>
        <dbReference type="Proteomes" id="UP000265566"/>
    </source>
</evidence>
<reference evidence="2" key="1">
    <citation type="journal article" date="2018" name="Nat. Plants">
        <title>Whole-genome landscape of Medicago truncatula symbiotic genes.</title>
        <authorList>
            <person name="Pecrix Y."/>
            <person name="Staton S.E."/>
            <person name="Sallet E."/>
            <person name="Lelandais-Briere C."/>
            <person name="Moreau S."/>
            <person name="Carrere S."/>
            <person name="Blein T."/>
            <person name="Jardinaud M.F."/>
            <person name="Latrasse D."/>
            <person name="Zouine M."/>
            <person name="Zahm M."/>
            <person name="Kreplak J."/>
            <person name="Mayjonade B."/>
            <person name="Satge C."/>
            <person name="Perez M."/>
            <person name="Cauet S."/>
            <person name="Marande W."/>
            <person name="Chantry-Darmon C."/>
            <person name="Lopez-Roques C."/>
            <person name="Bouchez O."/>
            <person name="Berard A."/>
            <person name="Debelle F."/>
            <person name="Munos S."/>
            <person name="Bendahmane A."/>
            <person name="Berges H."/>
            <person name="Niebel A."/>
            <person name="Buitink J."/>
            <person name="Frugier F."/>
            <person name="Benhamed M."/>
            <person name="Crespi M."/>
            <person name="Gouzy J."/>
            <person name="Gamas P."/>
        </authorList>
    </citation>
    <scope>NUCLEOTIDE SEQUENCE [LARGE SCALE GENOMIC DNA]</scope>
    <source>
        <strain evidence="2">cv. Jemalong A17</strain>
    </source>
</reference>
<dbReference type="Proteomes" id="UP000265566">
    <property type="component" value="Chromosome 7"/>
</dbReference>